<gene>
    <name evidence="1" type="ORF">V1264_014413</name>
</gene>
<keyword evidence="2" id="KW-1185">Reference proteome</keyword>
<name>A0AAN9BSH7_9CAEN</name>
<evidence type="ECO:0000313" key="1">
    <source>
        <dbReference type="EMBL" id="KAK7110564.1"/>
    </source>
</evidence>
<protein>
    <submittedName>
        <fullName evidence="1">Uncharacterized protein</fullName>
    </submittedName>
</protein>
<dbReference type="EMBL" id="JBAMIC010000003">
    <property type="protein sequence ID" value="KAK7110564.1"/>
    <property type="molecule type" value="Genomic_DNA"/>
</dbReference>
<comment type="caution">
    <text evidence="1">The sequence shown here is derived from an EMBL/GenBank/DDBJ whole genome shotgun (WGS) entry which is preliminary data.</text>
</comment>
<reference evidence="1 2" key="1">
    <citation type="submission" date="2024-02" db="EMBL/GenBank/DDBJ databases">
        <title>Chromosome-scale genome assembly of the rough periwinkle Littorina saxatilis.</title>
        <authorList>
            <person name="De Jode A."/>
            <person name="Faria R."/>
            <person name="Formenti G."/>
            <person name="Sims Y."/>
            <person name="Smith T.P."/>
            <person name="Tracey A."/>
            <person name="Wood J.M.D."/>
            <person name="Zagrodzka Z.B."/>
            <person name="Johannesson K."/>
            <person name="Butlin R.K."/>
            <person name="Leder E.H."/>
        </authorList>
    </citation>
    <scope>NUCLEOTIDE SEQUENCE [LARGE SCALE GENOMIC DNA]</scope>
    <source>
        <strain evidence="1">Snail1</strain>
        <tissue evidence="1">Muscle</tissue>
    </source>
</reference>
<accession>A0AAN9BSH7</accession>
<sequence>MAMAKTATPMVSGVAPRQGKLSHKLSNMIHTAVHHHHHHRGKPTAVEKSDRLKQQLVALIAASKFTRFPRFDSYP</sequence>
<dbReference type="AlphaFoldDB" id="A0AAN9BSH7"/>
<organism evidence="1 2">
    <name type="scientific">Littorina saxatilis</name>
    <dbReference type="NCBI Taxonomy" id="31220"/>
    <lineage>
        <taxon>Eukaryota</taxon>
        <taxon>Metazoa</taxon>
        <taxon>Spiralia</taxon>
        <taxon>Lophotrochozoa</taxon>
        <taxon>Mollusca</taxon>
        <taxon>Gastropoda</taxon>
        <taxon>Caenogastropoda</taxon>
        <taxon>Littorinimorpha</taxon>
        <taxon>Littorinoidea</taxon>
        <taxon>Littorinidae</taxon>
        <taxon>Littorina</taxon>
    </lineage>
</organism>
<evidence type="ECO:0000313" key="2">
    <source>
        <dbReference type="Proteomes" id="UP001374579"/>
    </source>
</evidence>
<proteinExistence type="predicted"/>
<dbReference type="Proteomes" id="UP001374579">
    <property type="component" value="Unassembled WGS sequence"/>
</dbReference>